<evidence type="ECO:0000313" key="2">
    <source>
        <dbReference type="Proteomes" id="UP000003527"/>
    </source>
</evidence>
<dbReference type="EMBL" id="AFZD01000015">
    <property type="protein sequence ID" value="EHL12511.1"/>
    <property type="molecule type" value="Genomic_DNA"/>
</dbReference>
<dbReference type="Proteomes" id="UP000003527">
    <property type="component" value="Unassembled WGS sequence"/>
</dbReference>
<comment type="caution">
    <text evidence="1">The sequence shown here is derived from an EMBL/GenBank/DDBJ whole genome shotgun (WGS) entry which is preliminary data.</text>
</comment>
<dbReference type="HOGENOM" id="CLU_2736109_0_0_9"/>
<dbReference type="AlphaFoldDB" id="G9WTI8"/>
<organism evidence="1 2">
    <name type="scientific">Oribacterium asaccharolyticum ACB7</name>
    <dbReference type="NCBI Taxonomy" id="796944"/>
    <lineage>
        <taxon>Bacteria</taxon>
        <taxon>Bacillati</taxon>
        <taxon>Bacillota</taxon>
        <taxon>Clostridia</taxon>
        <taxon>Lachnospirales</taxon>
        <taxon>Lachnospiraceae</taxon>
        <taxon>Oribacterium</taxon>
    </lineage>
</organism>
<proteinExistence type="predicted"/>
<name>G9WTI8_9FIRM</name>
<reference evidence="1 2" key="1">
    <citation type="submission" date="2011-08" db="EMBL/GenBank/DDBJ databases">
        <title>The Genome Sequence of Oribacterium sp. ACB7.</title>
        <authorList>
            <consortium name="The Broad Institute Genome Sequencing Platform"/>
            <person name="Earl A."/>
            <person name="Ward D."/>
            <person name="Feldgarden M."/>
            <person name="Gevers D."/>
            <person name="Sizova M."/>
            <person name="Hazen A."/>
            <person name="Epstein S."/>
            <person name="Young S.K."/>
            <person name="Zeng Q."/>
            <person name="Gargeya S."/>
            <person name="Fitzgerald M."/>
            <person name="Haas B."/>
            <person name="Abouelleil A."/>
            <person name="Alvarado L."/>
            <person name="Arachchi H.M."/>
            <person name="Berlin A."/>
            <person name="Brown A."/>
            <person name="Chapman S.B."/>
            <person name="Chen Z."/>
            <person name="Dunbar C."/>
            <person name="Freedman E."/>
            <person name="Gearin G."/>
            <person name="Gellesch M."/>
            <person name="Goldberg J."/>
            <person name="Griggs A."/>
            <person name="Gujja S."/>
            <person name="Heiman D."/>
            <person name="Howarth C."/>
            <person name="Larson L."/>
            <person name="Lui A."/>
            <person name="MacDonald P.J.P."/>
            <person name="Montmayeur A."/>
            <person name="Murphy C."/>
            <person name="Neiman D."/>
            <person name="Pearson M."/>
            <person name="Priest M."/>
            <person name="Roberts A."/>
            <person name="Saif S."/>
            <person name="Shea T."/>
            <person name="Shenoy N."/>
            <person name="Sisk P."/>
            <person name="Stolte C."/>
            <person name="Sykes S."/>
            <person name="Wortman J."/>
            <person name="Nusbaum C."/>
            <person name="Birren B."/>
        </authorList>
    </citation>
    <scope>NUCLEOTIDE SEQUENCE [LARGE SCALE GENOMIC DNA]</scope>
    <source>
        <strain evidence="1 2">ACB7</strain>
    </source>
</reference>
<evidence type="ECO:0000313" key="1">
    <source>
        <dbReference type="EMBL" id="EHL12511.1"/>
    </source>
</evidence>
<sequence length="71" mass="8241">MDITIHLTDGNSIEIHKIYRITQLKGINERESTTLGTTEKSFEFLPCQSYCFYGDKTVYVLTEKISYLETI</sequence>
<protein>
    <submittedName>
        <fullName evidence="1">Uncharacterized protein</fullName>
    </submittedName>
</protein>
<keyword evidence="2" id="KW-1185">Reference proteome</keyword>
<dbReference type="RefSeq" id="WP_009536156.1">
    <property type="nucleotide sequence ID" value="NZ_JH414504.1"/>
</dbReference>
<gene>
    <name evidence="1" type="ORF">HMPREF9624_00222</name>
</gene>
<accession>G9WTI8</accession>